<keyword evidence="3" id="KW-1185">Reference proteome</keyword>
<dbReference type="SUPFAM" id="SSF54909">
    <property type="entry name" value="Dimeric alpha+beta barrel"/>
    <property type="match status" value="1"/>
</dbReference>
<dbReference type="InterPro" id="IPR011008">
    <property type="entry name" value="Dimeric_a/b-barrel"/>
</dbReference>
<dbReference type="EMBL" id="ML976614">
    <property type="protein sequence ID" value="KAF1849575.1"/>
    <property type="molecule type" value="Genomic_DNA"/>
</dbReference>
<evidence type="ECO:0000259" key="1">
    <source>
        <dbReference type="PROSITE" id="PS51502"/>
    </source>
</evidence>
<sequence>MRANCRHQNGITHAFVPRFYSNGDRDHYVGSDPAHQAFQQAAGAVLEKTVVVNSQNSLFTKAEECQLS</sequence>
<organism evidence="2 3">
    <name type="scientific">Cucurbitaria berberidis CBS 394.84</name>
    <dbReference type="NCBI Taxonomy" id="1168544"/>
    <lineage>
        <taxon>Eukaryota</taxon>
        <taxon>Fungi</taxon>
        <taxon>Dikarya</taxon>
        <taxon>Ascomycota</taxon>
        <taxon>Pezizomycotina</taxon>
        <taxon>Dothideomycetes</taxon>
        <taxon>Pleosporomycetidae</taxon>
        <taxon>Pleosporales</taxon>
        <taxon>Pleosporineae</taxon>
        <taxon>Cucurbitariaceae</taxon>
        <taxon>Cucurbitaria</taxon>
    </lineage>
</organism>
<feature type="domain" description="Stress-response A/B barrel" evidence="1">
    <location>
        <begin position="1"/>
        <end position="54"/>
    </location>
</feature>
<reference evidence="2" key="1">
    <citation type="submission" date="2020-01" db="EMBL/GenBank/DDBJ databases">
        <authorList>
            <consortium name="DOE Joint Genome Institute"/>
            <person name="Haridas S."/>
            <person name="Albert R."/>
            <person name="Binder M."/>
            <person name="Bloem J."/>
            <person name="Labutti K."/>
            <person name="Salamov A."/>
            <person name="Andreopoulos B."/>
            <person name="Baker S.E."/>
            <person name="Barry K."/>
            <person name="Bills G."/>
            <person name="Bluhm B.H."/>
            <person name="Cannon C."/>
            <person name="Castanera R."/>
            <person name="Culley D.E."/>
            <person name="Daum C."/>
            <person name="Ezra D."/>
            <person name="Gonzalez J.B."/>
            <person name="Henrissat B."/>
            <person name="Kuo A."/>
            <person name="Liang C."/>
            <person name="Lipzen A."/>
            <person name="Lutzoni F."/>
            <person name="Magnuson J."/>
            <person name="Mondo S."/>
            <person name="Nolan M."/>
            <person name="Ohm R."/>
            <person name="Pangilinan J."/>
            <person name="Park H.-J."/>
            <person name="Ramirez L."/>
            <person name="Alfaro M."/>
            <person name="Sun H."/>
            <person name="Tritt A."/>
            <person name="Yoshinaga Y."/>
            <person name="Zwiers L.-H."/>
            <person name="Turgeon B.G."/>
            <person name="Goodwin S.B."/>
            <person name="Spatafora J.W."/>
            <person name="Crous P.W."/>
            <person name="Grigoriev I.V."/>
        </authorList>
    </citation>
    <scope>NUCLEOTIDE SEQUENCE</scope>
    <source>
        <strain evidence="2">CBS 394.84</strain>
    </source>
</reference>
<dbReference type="GeneID" id="63849521"/>
<dbReference type="PROSITE" id="PS51502">
    <property type="entry name" value="S_R_A_B_BARREL"/>
    <property type="match status" value="1"/>
</dbReference>
<dbReference type="Gene3D" id="3.30.70.100">
    <property type="match status" value="1"/>
</dbReference>
<dbReference type="InterPro" id="IPR013097">
    <property type="entry name" value="Dabb"/>
</dbReference>
<name>A0A9P4LC09_9PLEO</name>
<gene>
    <name evidence="2" type="ORF">K460DRAFT_360436</name>
</gene>
<dbReference type="AlphaFoldDB" id="A0A9P4LC09"/>
<dbReference type="RefSeq" id="XP_040792138.1">
    <property type="nucleotide sequence ID" value="XM_040932270.1"/>
</dbReference>
<proteinExistence type="predicted"/>
<accession>A0A9P4LC09</accession>
<evidence type="ECO:0000313" key="2">
    <source>
        <dbReference type="EMBL" id="KAF1849575.1"/>
    </source>
</evidence>
<evidence type="ECO:0000313" key="3">
    <source>
        <dbReference type="Proteomes" id="UP000800039"/>
    </source>
</evidence>
<dbReference type="Pfam" id="PF07876">
    <property type="entry name" value="Dabb"/>
    <property type="match status" value="1"/>
</dbReference>
<dbReference type="Proteomes" id="UP000800039">
    <property type="component" value="Unassembled WGS sequence"/>
</dbReference>
<dbReference type="OrthoDB" id="1601230at2759"/>
<protein>
    <recommendedName>
        <fullName evidence="1">Stress-response A/B barrel domain-containing protein</fullName>
    </recommendedName>
</protein>
<comment type="caution">
    <text evidence="2">The sequence shown here is derived from an EMBL/GenBank/DDBJ whole genome shotgun (WGS) entry which is preliminary data.</text>
</comment>